<comment type="caution">
    <text evidence="1">The sequence shown here is derived from an EMBL/GenBank/DDBJ whole genome shotgun (WGS) entry which is preliminary data.</text>
</comment>
<dbReference type="Proteomes" id="UP000824881">
    <property type="component" value="Unassembled WGS sequence"/>
</dbReference>
<accession>A0ACB7J131</accession>
<proteinExistence type="predicted"/>
<evidence type="ECO:0000313" key="2">
    <source>
        <dbReference type="Proteomes" id="UP000824881"/>
    </source>
</evidence>
<organism evidence="1 2">
    <name type="scientific">Pleurotus cornucopiae</name>
    <name type="common">Cornucopia mushroom</name>
    <dbReference type="NCBI Taxonomy" id="5321"/>
    <lineage>
        <taxon>Eukaryota</taxon>
        <taxon>Fungi</taxon>
        <taxon>Dikarya</taxon>
        <taxon>Basidiomycota</taxon>
        <taxon>Agaricomycotina</taxon>
        <taxon>Agaricomycetes</taxon>
        <taxon>Agaricomycetidae</taxon>
        <taxon>Agaricales</taxon>
        <taxon>Pleurotineae</taxon>
        <taxon>Pleurotaceae</taxon>
        <taxon>Pleurotus</taxon>
    </lineage>
</organism>
<evidence type="ECO:0000313" key="1">
    <source>
        <dbReference type="EMBL" id="KAG9223925.1"/>
    </source>
</evidence>
<dbReference type="EMBL" id="WQMT02000004">
    <property type="protein sequence ID" value="KAG9223925.1"/>
    <property type="molecule type" value="Genomic_DNA"/>
</dbReference>
<protein>
    <submittedName>
        <fullName evidence="1">Uncharacterized protein</fullName>
    </submittedName>
</protein>
<keyword evidence="2" id="KW-1185">Reference proteome</keyword>
<name>A0ACB7J131_PLECO</name>
<reference evidence="1 2" key="1">
    <citation type="journal article" date="2021" name="Appl. Environ. Microbiol.">
        <title>Genetic linkage and physical mapping for an oyster mushroom Pleurotus cornucopiae and QTL analysis for the trait cap color.</title>
        <authorList>
            <person name="Zhang Y."/>
            <person name="Gao W."/>
            <person name="Sonnenberg A."/>
            <person name="Chen Q."/>
            <person name="Zhang J."/>
            <person name="Huang C."/>
        </authorList>
    </citation>
    <scope>NUCLEOTIDE SEQUENCE [LARGE SCALE GENOMIC DNA]</scope>
    <source>
        <strain evidence="1">CCMSSC00406</strain>
    </source>
</reference>
<sequence length="597" mass="64677">MAVPPHDLLIVPVQSVGQVQTRDLPGIQGSPPDMIWFTPSYQAIVDDKRKRRAEALSVASAFSTDAHGHYVRATASEITENIRKGEWTATQVVEAFIAKAGQAQEATNCVTEVLFAQARRRGAELDKEFADTGALRGPLHGVPVSIKDQYEIEGVDATIGFTPWANSPATKNAKLVEHLLEAGAIPIVKTNVPQTMFAFECNNPLWGTTTNPYNDKYTCGGSSGGEGALLALDGSVIGLGSDIGGSLRIPAAYCGIYSLKPGHGRLTRQGCVPGFEGINGVVGPMARSVDDLEVACRVTFGHQGTYCDTAPLPYREINLPPKLKFGYYTSDGYVKASPACKRAVLETVEVLRKEGHECVEVALPSASEAFNIFVSLTSSDGFKTMLSHLGSDPRDPSLYMTSASNLPWFVRSFAAWVIETFFGDTMYANGIRSARVKTVTEYWHFTAKRDEFIRKFYDEVWIKYGLDGIIAPTQALPQLRHGGCMTLSSLAGATILYNVVDSPVGCIPVTRVDPDVDQLTDEWVHGPGLGTKIIENQLYKGKNPFYDPVAMAGMPVGIQVVGKKWEEEKVLKMMKIVDNALGEKRGFGPGAAASIKA</sequence>
<gene>
    <name evidence="1" type="ORF">CCMSSC00406_0004459</name>
</gene>